<sequence>MSNLIKSHYIFFDKGEKRIIDSNIKPDAYQPISFHSQQFLDEPENEIEGISQDRIEKLVMEEAELMKERANTLLEDAIRKSNEIVESAKMEAYKEREAILSNAREEGYKEGYESGLEKINNLQTELENEKIRNQEEFKDQVAELEPKFAGIMISLIEKITGVIIEDQKEVILHLVKNTLNNMNNNMNFLIKVSKDDFNMVYTHRNDFLGELREGARIEVFEDQSLEQNQCMIETENSIIDCSLDVQLKSLLTNLKLLANI</sequence>
<evidence type="ECO:0000256" key="1">
    <source>
        <dbReference type="ARBA" id="ARBA00003041"/>
    </source>
</evidence>
<dbReference type="KEGG" id="ahb:bsdtb5_28290"/>
<dbReference type="AlphaFoldDB" id="A0A7R7IDX9"/>
<name>A0A7R7IDX9_9FIRM</name>
<dbReference type="GO" id="GO:0044781">
    <property type="term" value="P:bacterial-type flagellum organization"/>
    <property type="evidence" value="ECO:0007669"/>
    <property type="project" value="UniProtKB-KW"/>
</dbReference>
<dbReference type="GO" id="GO:0005829">
    <property type="term" value="C:cytosol"/>
    <property type="evidence" value="ECO:0007669"/>
    <property type="project" value="TreeGrafter"/>
</dbReference>
<dbReference type="RefSeq" id="WP_271712648.1">
    <property type="nucleotide sequence ID" value="NZ_AP024169.1"/>
</dbReference>
<keyword evidence="3" id="KW-0813">Transport</keyword>
<evidence type="ECO:0000256" key="7">
    <source>
        <dbReference type="SAM" id="Coils"/>
    </source>
</evidence>
<dbReference type="Pfam" id="PF02108">
    <property type="entry name" value="FliH"/>
    <property type="match status" value="1"/>
</dbReference>
<dbReference type="PANTHER" id="PTHR34982:SF1">
    <property type="entry name" value="FLAGELLAR ASSEMBLY PROTEIN FLIH"/>
    <property type="match status" value="1"/>
</dbReference>
<organism evidence="9 10">
    <name type="scientific">Anaeromicropila herbilytica</name>
    <dbReference type="NCBI Taxonomy" id="2785025"/>
    <lineage>
        <taxon>Bacteria</taxon>
        <taxon>Bacillati</taxon>
        <taxon>Bacillota</taxon>
        <taxon>Clostridia</taxon>
        <taxon>Lachnospirales</taxon>
        <taxon>Lachnospiraceae</taxon>
        <taxon>Anaeromicropila</taxon>
    </lineage>
</organism>
<evidence type="ECO:0000256" key="3">
    <source>
        <dbReference type="ARBA" id="ARBA00022448"/>
    </source>
</evidence>
<dbReference type="EMBL" id="AP024169">
    <property type="protein sequence ID" value="BCN31534.1"/>
    <property type="molecule type" value="Genomic_DNA"/>
</dbReference>
<keyword evidence="7" id="KW-0175">Coiled coil</keyword>
<keyword evidence="10" id="KW-1185">Reference proteome</keyword>
<comment type="function">
    <text evidence="1">Needed for flagellar regrowth and assembly.</text>
</comment>
<evidence type="ECO:0000256" key="5">
    <source>
        <dbReference type="ARBA" id="ARBA00022927"/>
    </source>
</evidence>
<accession>A0A7R7IDX9</accession>
<dbReference type="GO" id="GO:0015031">
    <property type="term" value="P:protein transport"/>
    <property type="evidence" value="ECO:0007669"/>
    <property type="project" value="UniProtKB-KW"/>
</dbReference>
<reference evidence="9 10" key="1">
    <citation type="submission" date="2020-11" db="EMBL/GenBank/DDBJ databases">
        <title>Draft genome sequencing of a Lachnospiraceae strain isolated from anoxic soil subjected to BSD treatment.</title>
        <authorList>
            <person name="Uek A."/>
            <person name="Tonouchi A."/>
        </authorList>
    </citation>
    <scope>NUCLEOTIDE SEQUENCE [LARGE SCALE GENOMIC DNA]</scope>
    <source>
        <strain evidence="9 10">TB5</strain>
    </source>
</reference>
<comment type="similarity">
    <text evidence="2">Belongs to the FliH family.</text>
</comment>
<dbReference type="Gene3D" id="1.20.5.620">
    <property type="entry name" value="F1F0 ATP synthase subunit B, membrane domain"/>
    <property type="match status" value="1"/>
</dbReference>
<evidence type="ECO:0000256" key="4">
    <source>
        <dbReference type="ARBA" id="ARBA00022795"/>
    </source>
</evidence>
<dbReference type="Proteomes" id="UP000595897">
    <property type="component" value="Chromosome"/>
</dbReference>
<feature type="domain" description="Flagellar assembly protein FliH/Type III secretion system HrpE" evidence="8">
    <location>
        <begin position="135"/>
        <end position="249"/>
    </location>
</feature>
<dbReference type="CDD" id="cd06503">
    <property type="entry name" value="ATP-synt_Fo_b"/>
    <property type="match status" value="1"/>
</dbReference>
<keyword evidence="6" id="KW-1006">Bacterial flagellum protein export</keyword>
<gene>
    <name evidence="9" type="ORF">bsdtb5_28290</name>
</gene>
<keyword evidence="4" id="KW-1005">Bacterial flagellum biogenesis</keyword>
<protein>
    <recommendedName>
        <fullName evidence="8">Flagellar assembly protein FliH/Type III secretion system HrpE domain-containing protein</fullName>
    </recommendedName>
</protein>
<feature type="coiled-coil region" evidence="7">
    <location>
        <begin position="109"/>
        <end position="139"/>
    </location>
</feature>
<dbReference type="InterPro" id="IPR051472">
    <property type="entry name" value="T3SS_Stator/FliH"/>
</dbReference>
<evidence type="ECO:0000259" key="8">
    <source>
        <dbReference type="Pfam" id="PF02108"/>
    </source>
</evidence>
<evidence type="ECO:0000313" key="10">
    <source>
        <dbReference type="Proteomes" id="UP000595897"/>
    </source>
</evidence>
<keyword evidence="5" id="KW-0653">Protein transport</keyword>
<evidence type="ECO:0000313" key="9">
    <source>
        <dbReference type="EMBL" id="BCN31534.1"/>
    </source>
</evidence>
<evidence type="ECO:0000256" key="2">
    <source>
        <dbReference type="ARBA" id="ARBA00006602"/>
    </source>
</evidence>
<dbReference type="PANTHER" id="PTHR34982">
    <property type="entry name" value="YOP PROTEINS TRANSLOCATION PROTEIN L"/>
    <property type="match status" value="1"/>
</dbReference>
<dbReference type="InterPro" id="IPR018035">
    <property type="entry name" value="Flagellar_FliH/T3SS_HrpE"/>
</dbReference>
<proteinExistence type="inferred from homology"/>
<evidence type="ECO:0000256" key="6">
    <source>
        <dbReference type="ARBA" id="ARBA00023225"/>
    </source>
</evidence>